<gene>
    <name evidence="1" type="ordered locus">Rahaq_1466</name>
    <name evidence="2" type="ORF">ACFPK4_09170</name>
</gene>
<dbReference type="Proteomes" id="UP001598201">
    <property type="component" value="Unassembled WGS sequence"/>
</dbReference>
<dbReference type="EMBL" id="CP002505">
    <property type="protein sequence ID" value="ADW73088.1"/>
    <property type="molecule type" value="Genomic_DNA"/>
</dbReference>
<dbReference type="HOGENOM" id="CLU_145310_0_0_6"/>
<reference evidence="3" key="1">
    <citation type="submission" date="2011-01" db="EMBL/GenBank/DDBJ databases">
        <title>Complete sequence of chromosome of Rahnella sp. Y9602.</title>
        <authorList>
            <consortium name="US DOE Joint Genome Institute"/>
            <person name="Lucas S."/>
            <person name="Copeland A."/>
            <person name="Lapidus A."/>
            <person name="Cheng J.-F."/>
            <person name="Goodwin L."/>
            <person name="Pitluck S."/>
            <person name="Lu M."/>
            <person name="Detter J.C."/>
            <person name="Han C."/>
            <person name="Tapia R."/>
            <person name="Land M."/>
            <person name="Hauser L."/>
            <person name="Kyrpides N."/>
            <person name="Ivanova N."/>
            <person name="Ovchinnikova G."/>
            <person name="Pagani I."/>
            <person name="Sobecky P.A."/>
            <person name="Martinez R.J."/>
            <person name="Woyke T."/>
        </authorList>
    </citation>
    <scope>NUCLEOTIDE SEQUENCE [LARGE SCALE GENOMIC DNA]</scope>
    <source>
        <strain evidence="3">Y9602</strain>
    </source>
</reference>
<accession>A0A0H3F879</accession>
<protein>
    <submittedName>
        <fullName evidence="1 2">Replication protein B</fullName>
    </submittedName>
</protein>
<dbReference type="AlphaFoldDB" id="A0A0H3F879"/>
<proteinExistence type="predicted"/>
<evidence type="ECO:0000313" key="3">
    <source>
        <dbReference type="Proteomes" id="UP000007257"/>
    </source>
</evidence>
<name>A0A0H3F879_RAHSY</name>
<evidence type="ECO:0000313" key="1">
    <source>
        <dbReference type="EMBL" id="ADW73088.1"/>
    </source>
</evidence>
<reference evidence="1 3" key="2">
    <citation type="journal article" date="2012" name="J. Bacteriol.">
        <title>Complete Genome Sequence of Rahnella sp. Strain Y9602, a Gammaproteobacterium Isolate from Metal- and Radionuclide-Contaminated Soil.</title>
        <authorList>
            <person name="Martinez R.J."/>
            <person name="Bruce D."/>
            <person name="Detter C."/>
            <person name="Goodwin L.A."/>
            <person name="Han J."/>
            <person name="Han C.S."/>
            <person name="Held B."/>
            <person name="Land M.L."/>
            <person name="Mikhailova N."/>
            <person name="Nolan M."/>
            <person name="Pennacchio L."/>
            <person name="Pitluck S."/>
            <person name="Tapia R."/>
            <person name="Woyke T."/>
            <person name="Sobecky P.A."/>
        </authorList>
    </citation>
    <scope>NUCLEOTIDE SEQUENCE [LARGE SCALE GENOMIC DNA]</scope>
    <source>
        <strain evidence="1 3">Y9602</strain>
    </source>
</reference>
<dbReference type="RefSeq" id="WP_013574791.1">
    <property type="nucleotide sequence ID" value="NC_015061.1"/>
</dbReference>
<reference evidence="2 4" key="3">
    <citation type="submission" date="2024-09" db="EMBL/GenBank/DDBJ databases">
        <title>Genomes of Rahnella.</title>
        <authorList>
            <person name="Mnguni F.C."/>
            <person name="Shin G.Y."/>
            <person name="Coutinho T."/>
        </authorList>
    </citation>
    <scope>NUCLEOTIDE SEQUENCE [LARGE SCALE GENOMIC DNA]</scope>
    <source>
        <strain evidence="2 4">20WA0057</strain>
    </source>
</reference>
<keyword evidence="4" id="KW-1185">Reference proteome</keyword>
<sequence>MTVITAAIVMNQPAGLRAAVGERLAPARWQTSCDFYNKMSERERLTICFHAQLRQRHSVMKLQEMNDCDRERIVCAIDELRAAFAKYRSFRITKSCFIGRLNISERRTLYFHAGLTEEEFSQPYWRIDDETCSWREALFRALRELFSLFENAPTVLTSVRPETYLH</sequence>
<dbReference type="KEGG" id="rah:Rahaq_1466"/>
<dbReference type="OrthoDB" id="6418370at2"/>
<dbReference type="EMBL" id="JBHUCJ010000016">
    <property type="protein sequence ID" value="MFD3223702.1"/>
    <property type="molecule type" value="Genomic_DNA"/>
</dbReference>
<dbReference type="Proteomes" id="UP000007257">
    <property type="component" value="Chromosome"/>
</dbReference>
<organism evidence="1 3">
    <name type="scientific">Rahnella sp. (strain Y9602)</name>
    <dbReference type="NCBI Taxonomy" id="2703885"/>
    <lineage>
        <taxon>Bacteria</taxon>
        <taxon>Pseudomonadati</taxon>
        <taxon>Pseudomonadota</taxon>
        <taxon>Gammaproteobacteria</taxon>
        <taxon>Enterobacterales</taxon>
        <taxon>Yersiniaceae</taxon>
        <taxon>Rahnella</taxon>
    </lineage>
</organism>
<dbReference type="eggNOG" id="ENOG502ZC1C">
    <property type="taxonomic scope" value="Bacteria"/>
</dbReference>
<evidence type="ECO:0000313" key="4">
    <source>
        <dbReference type="Proteomes" id="UP001598201"/>
    </source>
</evidence>
<evidence type="ECO:0000313" key="2">
    <source>
        <dbReference type="EMBL" id="MFD3223702.1"/>
    </source>
</evidence>